<comment type="subcellular location">
    <subcellularLocation>
        <location evidence="2">Cell envelope</location>
    </subcellularLocation>
</comment>
<keyword evidence="4" id="KW-0349">Heme</keyword>
<evidence type="ECO:0000313" key="11">
    <source>
        <dbReference type="Proteomes" id="UP000305881"/>
    </source>
</evidence>
<evidence type="ECO:0000256" key="7">
    <source>
        <dbReference type="ARBA" id="ARBA00023004"/>
    </source>
</evidence>
<evidence type="ECO:0000256" key="4">
    <source>
        <dbReference type="ARBA" id="ARBA00022617"/>
    </source>
</evidence>
<keyword evidence="8" id="KW-0472">Membrane</keyword>
<evidence type="ECO:0000256" key="5">
    <source>
        <dbReference type="ARBA" id="ARBA00022723"/>
    </source>
</evidence>
<evidence type="ECO:0000256" key="8">
    <source>
        <dbReference type="SAM" id="Phobius"/>
    </source>
</evidence>
<dbReference type="KEGG" id="mbur:EQU24_06305"/>
<comment type="cofactor">
    <cofactor evidence="1">
        <name>heme c</name>
        <dbReference type="ChEBI" id="CHEBI:61717"/>
    </cofactor>
</comment>
<evidence type="ECO:0000256" key="3">
    <source>
        <dbReference type="ARBA" id="ARBA00022448"/>
    </source>
</evidence>
<dbReference type="Proteomes" id="UP000305881">
    <property type="component" value="Chromosome"/>
</dbReference>
<dbReference type="Gene3D" id="3.90.10.10">
    <property type="entry name" value="Cytochrome C3"/>
    <property type="match status" value="1"/>
</dbReference>
<keyword evidence="5" id="KW-0479">Metal-binding</keyword>
<dbReference type="Pfam" id="PF14537">
    <property type="entry name" value="Cytochrom_c3_2"/>
    <property type="match status" value="1"/>
</dbReference>
<evidence type="ECO:0000259" key="9">
    <source>
        <dbReference type="Pfam" id="PF14537"/>
    </source>
</evidence>
<dbReference type="STRING" id="675511.GCA_000341735_01754"/>
<reference evidence="11" key="1">
    <citation type="journal article" date="2019" name="J. Bacteriol.">
        <title>A Mutagenic Screen Identifies a TonB-Dependent Receptor Required for the Lanthanide Metal Switch in the Type I Methanotroph 'Methylotuvimicrobium buryatense' 5GB1C.</title>
        <authorList>
            <person name="Groom J.D."/>
            <person name="Ford S.M."/>
            <person name="Pesesky M.W."/>
            <person name="Lidstrom M.E."/>
        </authorList>
    </citation>
    <scope>NUCLEOTIDE SEQUENCE [LARGE SCALE GENOMIC DNA]</scope>
    <source>
        <strain evidence="11">5GB1C</strain>
    </source>
</reference>
<dbReference type="AlphaFoldDB" id="A0A4P9ULC3"/>
<feature type="domain" description="Tetrahaem cytochrome" evidence="9">
    <location>
        <begin position="46"/>
        <end position="153"/>
    </location>
</feature>
<evidence type="ECO:0000313" key="10">
    <source>
        <dbReference type="EMBL" id="QCW81907.1"/>
    </source>
</evidence>
<dbReference type="InterPro" id="IPR012286">
    <property type="entry name" value="Tetrahaem_cytochrome"/>
</dbReference>
<keyword evidence="7" id="KW-0408">Iron</keyword>
<feature type="transmembrane region" description="Helical" evidence="8">
    <location>
        <begin position="12"/>
        <end position="31"/>
    </location>
</feature>
<keyword evidence="11" id="KW-1185">Reference proteome</keyword>
<evidence type="ECO:0000256" key="1">
    <source>
        <dbReference type="ARBA" id="ARBA00001926"/>
    </source>
</evidence>
<dbReference type="EMBL" id="CP035467">
    <property type="protein sequence ID" value="QCW81907.1"/>
    <property type="molecule type" value="Genomic_DNA"/>
</dbReference>
<dbReference type="SUPFAM" id="SSF48695">
    <property type="entry name" value="Multiheme cytochromes"/>
    <property type="match status" value="1"/>
</dbReference>
<name>A0A4P9ULC3_METBY</name>
<evidence type="ECO:0000256" key="6">
    <source>
        <dbReference type="ARBA" id="ARBA00022982"/>
    </source>
</evidence>
<evidence type="ECO:0000256" key="2">
    <source>
        <dbReference type="ARBA" id="ARBA00004196"/>
    </source>
</evidence>
<dbReference type="InterPro" id="IPR036280">
    <property type="entry name" value="Multihaem_cyt_sf"/>
</dbReference>
<dbReference type="OrthoDB" id="9801223at2"/>
<keyword evidence="8" id="KW-0812">Transmembrane</keyword>
<sequence length="231" mass="26186">MLFRYLAFRFKYRLGYAAGLFLSIAGLALLMSDNQAAWHSPGPANHGHEQLPCSDCHREAEGSARQQIQANLKHQLGLRKHEAYFQFRPVSNAQCLACHDRPNDPHLVHRFNEPRFAETREKLHPETCASCHVEHRGVRITLQNAEFCQSCHEDFSLKEDPISIPHQTLAQQQRWETCLGCHDYHGNHRMDVPTEVDNAIAPAIIGDYFNGAASPYPGPVIQKAKEKPDES</sequence>
<gene>
    <name evidence="10" type="ORF">EQU24_06305</name>
</gene>
<keyword evidence="8" id="KW-1133">Transmembrane helix</keyword>
<proteinExistence type="predicted"/>
<dbReference type="GO" id="GO:0030313">
    <property type="term" value="C:cell envelope"/>
    <property type="evidence" value="ECO:0007669"/>
    <property type="project" value="UniProtKB-SubCell"/>
</dbReference>
<organism evidence="10 11">
    <name type="scientific">Methylotuvimicrobium buryatense</name>
    <name type="common">Methylomicrobium buryatense</name>
    <dbReference type="NCBI Taxonomy" id="95641"/>
    <lineage>
        <taxon>Bacteria</taxon>
        <taxon>Pseudomonadati</taxon>
        <taxon>Pseudomonadota</taxon>
        <taxon>Gammaproteobacteria</taxon>
        <taxon>Methylococcales</taxon>
        <taxon>Methylococcaceae</taxon>
        <taxon>Methylotuvimicrobium</taxon>
    </lineage>
</organism>
<dbReference type="RefSeq" id="WP_017840300.1">
    <property type="nucleotide sequence ID" value="NZ_CP035467.1"/>
</dbReference>
<dbReference type="GO" id="GO:0046872">
    <property type="term" value="F:metal ion binding"/>
    <property type="evidence" value="ECO:0007669"/>
    <property type="project" value="UniProtKB-KW"/>
</dbReference>
<keyword evidence="6" id="KW-0249">Electron transport</keyword>
<protein>
    <recommendedName>
        <fullName evidence="9">Tetrahaem cytochrome domain-containing protein</fullName>
    </recommendedName>
</protein>
<accession>A0A4P9ULC3</accession>
<keyword evidence="3" id="KW-0813">Transport</keyword>